<comment type="caution">
    <text evidence="1">The sequence shown here is derived from an EMBL/GenBank/DDBJ whole genome shotgun (WGS) entry which is preliminary data.</text>
</comment>
<name>A0A077MAR7_9MICO</name>
<evidence type="ECO:0000313" key="1">
    <source>
        <dbReference type="EMBL" id="CCI52910.1"/>
    </source>
</evidence>
<sequence>MGPVGAWGQVGLSWVG</sequence>
<keyword evidence="2" id="KW-1185">Reference proteome</keyword>
<dbReference type="AlphaFoldDB" id="A0A077MAR7"/>
<organism evidence="1 2">
    <name type="scientific">Nostocoides jenkinsii Ben 74</name>
    <dbReference type="NCBI Taxonomy" id="1193518"/>
    <lineage>
        <taxon>Bacteria</taxon>
        <taxon>Bacillati</taxon>
        <taxon>Actinomycetota</taxon>
        <taxon>Actinomycetes</taxon>
        <taxon>Micrococcales</taxon>
        <taxon>Intrasporangiaceae</taxon>
        <taxon>Nostocoides</taxon>
    </lineage>
</organism>
<accession>A0A077MAR7</accession>
<dbReference type="Proteomes" id="UP000035720">
    <property type="component" value="Unassembled WGS sequence"/>
</dbReference>
<protein>
    <submittedName>
        <fullName evidence="1">Uncharacterized protein</fullName>
    </submittedName>
</protein>
<gene>
    <name evidence="1" type="ORF">BN13_240027</name>
</gene>
<proteinExistence type="predicted"/>
<dbReference type="EMBL" id="CAJC01000133">
    <property type="protein sequence ID" value="CCI52910.1"/>
    <property type="molecule type" value="Genomic_DNA"/>
</dbReference>
<reference evidence="1 2" key="1">
    <citation type="journal article" date="2013" name="ISME J.">
        <title>A metabolic model for members of the genus Tetrasphaera involved in enhanced biological phosphorus removal.</title>
        <authorList>
            <person name="Kristiansen R."/>
            <person name="Nguyen H.T.T."/>
            <person name="Saunders A.M."/>
            <person name="Nielsen J.L."/>
            <person name="Wimmer R."/>
            <person name="Le V.Q."/>
            <person name="McIlroy S.J."/>
            <person name="Petrovski S."/>
            <person name="Seviour R.J."/>
            <person name="Calteau A."/>
            <person name="Nielsen K.L."/>
            <person name="Nielsen P.H."/>
        </authorList>
    </citation>
    <scope>NUCLEOTIDE SEQUENCE [LARGE SCALE GENOMIC DNA]</scope>
    <source>
        <strain evidence="1 2">Ben 74</strain>
    </source>
</reference>
<evidence type="ECO:0000313" key="2">
    <source>
        <dbReference type="Proteomes" id="UP000035720"/>
    </source>
</evidence>